<proteinExistence type="predicted"/>
<accession>W7K5V5</accession>
<keyword evidence="1" id="KW-1133">Transmembrane helix</keyword>
<organism evidence="2 3">
    <name type="scientific">Plasmodium falciparum (isolate NF54)</name>
    <dbReference type="NCBI Taxonomy" id="5843"/>
    <lineage>
        <taxon>Eukaryota</taxon>
        <taxon>Sar</taxon>
        <taxon>Alveolata</taxon>
        <taxon>Apicomplexa</taxon>
        <taxon>Aconoidasida</taxon>
        <taxon>Haemosporida</taxon>
        <taxon>Plasmodiidae</taxon>
        <taxon>Plasmodium</taxon>
        <taxon>Plasmodium (Laverania)</taxon>
    </lineage>
</organism>
<protein>
    <submittedName>
        <fullName evidence="2">Uncharacterized protein</fullName>
    </submittedName>
</protein>
<evidence type="ECO:0000256" key="1">
    <source>
        <dbReference type="SAM" id="Phobius"/>
    </source>
</evidence>
<reference evidence="2 3" key="1">
    <citation type="submission" date="2013-02" db="EMBL/GenBank/DDBJ databases">
        <title>The Genome Sequence of Plasmodium falciparum NF54.</title>
        <authorList>
            <consortium name="The Broad Institute Genome Sequencing Platform"/>
            <consortium name="The Broad Institute Genome Sequencing Center for Infectious Disease"/>
            <person name="Neafsey D."/>
            <person name="Cheeseman I."/>
            <person name="Volkman S."/>
            <person name="Adams J."/>
            <person name="Walker B."/>
            <person name="Young S.K."/>
            <person name="Zeng Q."/>
            <person name="Gargeya S."/>
            <person name="Fitzgerald M."/>
            <person name="Haas B."/>
            <person name="Abouelleil A."/>
            <person name="Alvarado L."/>
            <person name="Arachchi H.M."/>
            <person name="Berlin A.M."/>
            <person name="Chapman S.B."/>
            <person name="Dewar J."/>
            <person name="Goldberg J."/>
            <person name="Griggs A."/>
            <person name="Gujja S."/>
            <person name="Hansen M."/>
            <person name="Howarth C."/>
            <person name="Imamovic A."/>
            <person name="Larimer J."/>
            <person name="McCowan C."/>
            <person name="Murphy C."/>
            <person name="Neiman D."/>
            <person name="Pearson M."/>
            <person name="Priest M."/>
            <person name="Roberts A."/>
            <person name="Saif S."/>
            <person name="Shea T."/>
            <person name="Sisk P."/>
            <person name="Sykes S."/>
            <person name="Wortman J."/>
            <person name="Nusbaum C."/>
            <person name="Birren B."/>
        </authorList>
    </citation>
    <scope>NUCLEOTIDE SEQUENCE [LARGE SCALE GENOMIC DNA]</scope>
    <source>
        <strain evidence="2 3">NF54</strain>
    </source>
</reference>
<sequence>MLSADTNLYILKYTFVRNQRVVNFFFFFFLKKKKKKKKKNKFFF</sequence>
<evidence type="ECO:0000313" key="3">
    <source>
        <dbReference type="Proteomes" id="UP000030673"/>
    </source>
</evidence>
<keyword evidence="1" id="KW-0812">Transmembrane</keyword>
<dbReference type="AlphaFoldDB" id="W7K5V5"/>
<gene>
    <name evidence="2" type="ORF">PFNF54_02901</name>
</gene>
<keyword evidence="3" id="KW-1185">Reference proteome</keyword>
<name>W7K5V5_PLAFO</name>
<keyword evidence="1" id="KW-0472">Membrane</keyword>
<evidence type="ECO:0000313" key="2">
    <source>
        <dbReference type="EMBL" id="EWC88295.1"/>
    </source>
</evidence>
<feature type="transmembrane region" description="Helical" evidence="1">
    <location>
        <begin position="12"/>
        <end position="30"/>
    </location>
</feature>
<dbReference type="EMBL" id="KE123820">
    <property type="protein sequence ID" value="EWC88295.1"/>
    <property type="molecule type" value="Genomic_DNA"/>
</dbReference>
<dbReference type="Proteomes" id="UP000030673">
    <property type="component" value="Unassembled WGS sequence"/>
</dbReference>